<dbReference type="Pfam" id="PF00561">
    <property type="entry name" value="Abhydrolase_1"/>
    <property type="match status" value="1"/>
</dbReference>
<evidence type="ECO:0000256" key="4">
    <source>
        <dbReference type="ARBA" id="ARBA00023002"/>
    </source>
</evidence>
<dbReference type="SUPFAM" id="SSF53474">
    <property type="entry name" value="alpha/beta-Hydrolases"/>
    <property type="match status" value="1"/>
</dbReference>
<dbReference type="AlphaFoldDB" id="A0A812XTK4"/>
<comment type="similarity">
    <text evidence="1">Belongs to the peptidase S33 family.</text>
</comment>
<evidence type="ECO:0000256" key="2">
    <source>
        <dbReference type="ARBA" id="ARBA00022801"/>
    </source>
</evidence>
<dbReference type="GO" id="GO:0016630">
    <property type="term" value="F:protochlorophyllide reductase activity"/>
    <property type="evidence" value="ECO:0007669"/>
    <property type="project" value="InterPro"/>
</dbReference>
<dbReference type="SUPFAM" id="SSF51735">
    <property type="entry name" value="NAD(P)-binding Rossmann-fold domains"/>
    <property type="match status" value="1"/>
</dbReference>
<dbReference type="InterPro" id="IPR000073">
    <property type="entry name" value="AB_hydrolase_1"/>
</dbReference>
<evidence type="ECO:0000256" key="1">
    <source>
        <dbReference type="ARBA" id="ARBA00010088"/>
    </source>
</evidence>
<dbReference type="GO" id="GO:0006508">
    <property type="term" value="P:proteolysis"/>
    <property type="evidence" value="ECO:0007669"/>
    <property type="project" value="InterPro"/>
</dbReference>
<dbReference type="InterPro" id="IPR002410">
    <property type="entry name" value="Peptidase_S33"/>
</dbReference>
<dbReference type="OrthoDB" id="1274115at2759"/>
<evidence type="ECO:0000313" key="6">
    <source>
        <dbReference type="EMBL" id="CAE7759725.1"/>
    </source>
</evidence>
<dbReference type="InterPro" id="IPR005979">
    <property type="entry name" value="Prochl_reduct"/>
</dbReference>
<evidence type="ECO:0000259" key="5">
    <source>
        <dbReference type="Pfam" id="PF00561"/>
    </source>
</evidence>
<keyword evidence="2" id="KW-0378">Hydrolase</keyword>
<dbReference type="PANTHER" id="PTHR44419">
    <property type="entry name" value="PROTOCHLOROPHYLLIDE REDUCTASE C, CHLOROPLASTIC"/>
    <property type="match status" value="1"/>
</dbReference>
<feature type="non-terminal residue" evidence="6">
    <location>
        <position position="654"/>
    </location>
</feature>
<gene>
    <name evidence="6" type="primary">PORB</name>
    <name evidence="6" type="ORF">SPIL2461_LOCUS22142</name>
</gene>
<dbReference type="Gene3D" id="3.40.50.720">
    <property type="entry name" value="NAD(P)-binding Rossmann-like Domain"/>
    <property type="match status" value="1"/>
</dbReference>
<keyword evidence="7" id="KW-1185">Reference proteome</keyword>
<sequence length="654" mass="71639">VRSFVRTFRTLNIPLDALVCNAAVYFPNAHKEGAFFPGLFPGGGPRWSADGHELSFAANYLGHFLLCNLLLEDLQKSSMKPARCIILGTVTASINDKEVGGMIPPVADLGDLSGLEAGMQKPVSMIDNGRFNGAKAYKDSKVCDVMLMRELHKRYHEKTGVCFSSLYPGCIAETNLFREHYPVFRFLFPILQKEVTNAYVSETEAGRRLAKCVADPAYAQSGVYFSWGGESGTGGAGGTDAVENMDASNDKFLQYGSFRTLKENEIGGEAGDDDRCRRLWNLSEKLAKPRRRVVCAASRGKTSRTGAKRGLHSAGSVLSTGTVTVSDGFELYYEEHGSSKGIPVVFLHGGPGAGSSRRMAQLFDSQKYRILLFDQRGCGKSSKKDSSNAEDQLEGNTTWHLVEDLEVLRAHLKIDRWVVCGGSWGTCLALAYASKHPQNVLGMVLRAVFLFRNEELEYFCGPEGDARSKSRGAWDRFAGWLPWAKTRSARTIASAFRRAALGEDSSISPSDALSKWRAWENHLFSQRATDLRLKASSLQSDLPAATPPKAPWPKASKFNVQALLTLHYVAERGFFPEGSELLDSAVSFNFPLKLVHGRNDCICPVANAKDLARAVGPEAELLLTDGGHSQWDSENIDAFVRATDQVASECLVSS</sequence>
<comment type="caution">
    <text evidence="6">The sequence shown here is derived from an EMBL/GenBank/DDBJ whole genome shotgun (WGS) entry which is preliminary data.</text>
</comment>
<dbReference type="Proteomes" id="UP000649617">
    <property type="component" value="Unassembled WGS sequence"/>
</dbReference>
<evidence type="ECO:0000256" key="3">
    <source>
        <dbReference type="ARBA" id="ARBA00022857"/>
    </source>
</evidence>
<protein>
    <submittedName>
        <fullName evidence="6">PORB protein</fullName>
    </submittedName>
</protein>
<name>A0A812XTK4_SYMPI</name>
<keyword evidence="4" id="KW-0560">Oxidoreductase</keyword>
<dbReference type="InterPro" id="IPR029058">
    <property type="entry name" value="AB_hydrolase_fold"/>
</dbReference>
<evidence type="ECO:0000313" key="7">
    <source>
        <dbReference type="Proteomes" id="UP000649617"/>
    </source>
</evidence>
<dbReference type="Gene3D" id="3.40.50.1820">
    <property type="entry name" value="alpha/beta hydrolase"/>
    <property type="match status" value="1"/>
</dbReference>
<proteinExistence type="inferred from homology"/>
<dbReference type="EMBL" id="CAJNIZ010046941">
    <property type="protein sequence ID" value="CAE7759725.1"/>
    <property type="molecule type" value="Genomic_DNA"/>
</dbReference>
<organism evidence="6 7">
    <name type="scientific">Symbiodinium pilosum</name>
    <name type="common">Dinoflagellate</name>
    <dbReference type="NCBI Taxonomy" id="2952"/>
    <lineage>
        <taxon>Eukaryota</taxon>
        <taxon>Sar</taxon>
        <taxon>Alveolata</taxon>
        <taxon>Dinophyceae</taxon>
        <taxon>Suessiales</taxon>
        <taxon>Symbiodiniaceae</taxon>
        <taxon>Symbiodinium</taxon>
    </lineage>
</organism>
<dbReference type="PANTHER" id="PTHR44419:SF19">
    <property type="entry name" value="PROTOCHLOROPHYLLIDE REDUCTASE A, CHLOROPLASTIC"/>
    <property type="match status" value="1"/>
</dbReference>
<dbReference type="InterPro" id="IPR036291">
    <property type="entry name" value="NAD(P)-bd_dom_sf"/>
</dbReference>
<feature type="domain" description="AB hydrolase-1" evidence="5">
    <location>
        <begin position="343"/>
        <end position="456"/>
    </location>
</feature>
<reference evidence="6" key="1">
    <citation type="submission" date="2021-02" db="EMBL/GenBank/DDBJ databases">
        <authorList>
            <person name="Dougan E. K."/>
            <person name="Rhodes N."/>
            <person name="Thang M."/>
            <person name="Chan C."/>
        </authorList>
    </citation>
    <scope>NUCLEOTIDE SEQUENCE</scope>
</reference>
<keyword evidence="3" id="KW-0521">NADP</keyword>
<dbReference type="GO" id="GO:0008233">
    <property type="term" value="F:peptidase activity"/>
    <property type="evidence" value="ECO:0007669"/>
    <property type="project" value="InterPro"/>
</dbReference>
<accession>A0A812XTK4</accession>
<dbReference type="PRINTS" id="PR00793">
    <property type="entry name" value="PROAMNOPTASE"/>
</dbReference>